<sequence length="174" mass="18927">MKFGRSRDRDTELVVVRVPVVTGLLAVVVVALAVAVVVLGSSVWRAEAREDQRAAAMQSARQTAVNLATIDHRNLPKSLERVASGLTGEAKDQWGTMSADISKAAQQGKSTATVRDMRAGVVSMDEDSAEVIVAVTSVVTSAEVPNGQQRYFRWRFDLTRTDGRWLVSNMRLVA</sequence>
<keyword evidence="2 3" id="KW-0472">Membrane</keyword>
<evidence type="ECO:0000313" key="5">
    <source>
        <dbReference type="Proteomes" id="UP000539313"/>
    </source>
</evidence>
<dbReference type="Proteomes" id="UP000539313">
    <property type="component" value="Unassembled WGS sequence"/>
</dbReference>
<dbReference type="PANTHER" id="PTHR37042:SF4">
    <property type="entry name" value="OUTER MEMBRANE PROTEIN RV1973"/>
    <property type="match status" value="1"/>
</dbReference>
<name>A0A7W3MSX9_9ACTN</name>
<comment type="subcellular location">
    <subcellularLocation>
        <location evidence="1">Membrane</location>
    </subcellularLocation>
</comment>
<proteinExistence type="predicted"/>
<dbReference type="PANTHER" id="PTHR37042">
    <property type="entry name" value="OUTER MEMBRANE PROTEIN RV1973"/>
    <property type="match status" value="1"/>
</dbReference>
<gene>
    <name evidence="4" type="ORF">HNR21_000197</name>
</gene>
<keyword evidence="3" id="KW-0812">Transmembrane</keyword>
<dbReference type="GO" id="GO:0016020">
    <property type="term" value="C:membrane"/>
    <property type="evidence" value="ECO:0007669"/>
    <property type="project" value="UniProtKB-SubCell"/>
</dbReference>
<keyword evidence="5" id="KW-1185">Reference proteome</keyword>
<evidence type="ECO:0000313" key="4">
    <source>
        <dbReference type="EMBL" id="MBA9001315.1"/>
    </source>
</evidence>
<comment type="caution">
    <text evidence="4">The sequence shown here is derived from an EMBL/GenBank/DDBJ whole genome shotgun (WGS) entry which is preliminary data.</text>
</comment>
<feature type="transmembrane region" description="Helical" evidence="3">
    <location>
        <begin position="20"/>
        <end position="44"/>
    </location>
</feature>
<reference evidence="4 5" key="1">
    <citation type="submission" date="2020-08" db="EMBL/GenBank/DDBJ databases">
        <title>Sequencing the genomes of 1000 actinobacteria strains.</title>
        <authorList>
            <person name="Klenk H.-P."/>
        </authorList>
    </citation>
    <scope>NUCLEOTIDE SEQUENCE [LARGE SCALE GENOMIC DNA]</scope>
    <source>
        <strain evidence="4 5">DSM 45823</strain>
    </source>
</reference>
<keyword evidence="3" id="KW-1133">Transmembrane helix</keyword>
<evidence type="ECO:0000256" key="3">
    <source>
        <dbReference type="SAM" id="Phobius"/>
    </source>
</evidence>
<dbReference type="SUPFAM" id="SSF54427">
    <property type="entry name" value="NTF2-like"/>
    <property type="match status" value="1"/>
</dbReference>
<evidence type="ECO:0000256" key="2">
    <source>
        <dbReference type="ARBA" id="ARBA00023136"/>
    </source>
</evidence>
<dbReference type="EMBL" id="JACJII010000001">
    <property type="protein sequence ID" value="MBA9001315.1"/>
    <property type="molecule type" value="Genomic_DNA"/>
</dbReference>
<accession>A0A7W3MSX9</accession>
<organism evidence="4 5">
    <name type="scientific">Thermomonospora cellulosilytica</name>
    <dbReference type="NCBI Taxonomy" id="1411118"/>
    <lineage>
        <taxon>Bacteria</taxon>
        <taxon>Bacillati</taxon>
        <taxon>Actinomycetota</taxon>
        <taxon>Actinomycetes</taxon>
        <taxon>Streptosporangiales</taxon>
        <taxon>Thermomonosporaceae</taxon>
        <taxon>Thermomonospora</taxon>
    </lineage>
</organism>
<protein>
    <submittedName>
        <fullName evidence="4">Mce-associated membrane protein</fullName>
    </submittedName>
</protein>
<dbReference type="RefSeq" id="WP_182703670.1">
    <property type="nucleotide sequence ID" value="NZ_JACJII010000001.1"/>
</dbReference>
<dbReference type="AlphaFoldDB" id="A0A7W3MSX9"/>
<evidence type="ECO:0000256" key="1">
    <source>
        <dbReference type="ARBA" id="ARBA00004370"/>
    </source>
</evidence>
<dbReference type="InterPro" id="IPR032710">
    <property type="entry name" value="NTF2-like_dom_sf"/>
</dbReference>